<reference evidence="1 2" key="1">
    <citation type="journal article" date="2022" name="bioRxiv">
        <title>The genome of the oomycete Peronosclerospora sorghi, a cosmopolitan pathogen of maize and sorghum, is inflated with dispersed pseudogenes.</title>
        <authorList>
            <person name="Fletcher K."/>
            <person name="Martin F."/>
            <person name="Isakeit T."/>
            <person name="Cavanaugh K."/>
            <person name="Magill C."/>
            <person name="Michelmore R."/>
        </authorList>
    </citation>
    <scope>NUCLEOTIDE SEQUENCE [LARGE SCALE GENOMIC DNA]</scope>
    <source>
        <strain evidence="1">P6</strain>
    </source>
</reference>
<evidence type="ECO:0000313" key="1">
    <source>
        <dbReference type="EMBL" id="KAI9921439.1"/>
    </source>
</evidence>
<keyword evidence="2" id="KW-1185">Reference proteome</keyword>
<evidence type="ECO:0000313" key="2">
    <source>
        <dbReference type="Proteomes" id="UP001163321"/>
    </source>
</evidence>
<proteinExistence type="predicted"/>
<comment type="caution">
    <text evidence="1">The sequence shown here is derived from an EMBL/GenBank/DDBJ whole genome shotgun (WGS) entry which is preliminary data.</text>
</comment>
<accession>A0ACC0WTQ7</accession>
<name>A0ACC0WTQ7_9STRA</name>
<gene>
    <name evidence="1" type="ORF">PsorP6_000156</name>
</gene>
<dbReference type="EMBL" id="CM047580">
    <property type="protein sequence ID" value="KAI9921439.1"/>
    <property type="molecule type" value="Genomic_DNA"/>
</dbReference>
<organism evidence="1 2">
    <name type="scientific">Peronosclerospora sorghi</name>
    <dbReference type="NCBI Taxonomy" id="230839"/>
    <lineage>
        <taxon>Eukaryota</taxon>
        <taxon>Sar</taxon>
        <taxon>Stramenopiles</taxon>
        <taxon>Oomycota</taxon>
        <taxon>Peronosporomycetes</taxon>
        <taxon>Peronosporales</taxon>
        <taxon>Peronosporaceae</taxon>
        <taxon>Peronosclerospora</taxon>
    </lineage>
</organism>
<protein>
    <submittedName>
        <fullName evidence="1">Uncharacterized protein</fullName>
    </submittedName>
</protein>
<sequence>MPSRTADEAGCSFLDASYRPVPLDMTFLGVKPKPKKNQDAPDDDATSSRTTPARYLQLQMTQLMLAHCLSQVRASHQVLIFVHSRHETAPTLLGMLDLARQDDTGATLDAFLPTVELPNAHIAARTRG</sequence>
<dbReference type="Proteomes" id="UP001163321">
    <property type="component" value="Chromosome 1"/>
</dbReference>